<dbReference type="AlphaFoldDB" id="A0AAJ0VMB4"/>
<sequence>MILTATDDVIPVRAEEISVVLAAFTGVTNGVPDDHLALTSAVWDVDTGTGSQVRRGQDRLCLDGLSNHLISAQLALPGFVVDEVVLADVRVRHDAASSLGLRAALQRRFLARPSSTSNGHGLKSAGWYSRRRI</sequence>
<name>A0AAJ0VMB4_ACIBA</name>
<reference evidence="2 3" key="1">
    <citation type="submission" date="2016-01" db="EMBL/GenBank/DDBJ databases">
        <title>Draft sequences of Acinetobacter baumannii isolates from wounded military personnel.</title>
        <authorList>
            <person name="Arivett B.A."/>
            <person name="Fiester S.E."/>
            <person name="Ream D.C."/>
            <person name="Actis L.A."/>
        </authorList>
    </citation>
    <scope>NUCLEOTIDE SEQUENCE [LARGE SCALE GENOMIC DNA]</scope>
    <source>
        <strain evidence="2 3">AB2828</strain>
    </source>
</reference>
<comment type="caution">
    <text evidence="2">The sequence shown here is derived from an EMBL/GenBank/DDBJ whole genome shotgun (WGS) entry which is preliminary data.</text>
</comment>
<dbReference type="Proteomes" id="UP000076296">
    <property type="component" value="Unassembled WGS sequence"/>
</dbReference>
<gene>
    <name evidence="2" type="ORF">LV35_04218</name>
</gene>
<feature type="region of interest" description="Disordered" evidence="1">
    <location>
        <begin position="113"/>
        <end position="133"/>
    </location>
</feature>
<organism evidence="2 3">
    <name type="scientific">Acinetobacter baumannii</name>
    <dbReference type="NCBI Taxonomy" id="470"/>
    <lineage>
        <taxon>Bacteria</taxon>
        <taxon>Pseudomonadati</taxon>
        <taxon>Pseudomonadota</taxon>
        <taxon>Gammaproteobacteria</taxon>
        <taxon>Moraxellales</taxon>
        <taxon>Moraxellaceae</taxon>
        <taxon>Acinetobacter</taxon>
        <taxon>Acinetobacter calcoaceticus/baumannii complex</taxon>
    </lineage>
</organism>
<accession>A0AAJ0VMB4</accession>
<proteinExistence type="predicted"/>
<evidence type="ECO:0000313" key="3">
    <source>
        <dbReference type="Proteomes" id="UP000076296"/>
    </source>
</evidence>
<dbReference type="EMBL" id="LRDT01000089">
    <property type="protein sequence ID" value="KZA07358.1"/>
    <property type="molecule type" value="Genomic_DNA"/>
</dbReference>
<evidence type="ECO:0000313" key="2">
    <source>
        <dbReference type="EMBL" id="KZA07358.1"/>
    </source>
</evidence>
<evidence type="ECO:0000256" key="1">
    <source>
        <dbReference type="SAM" id="MobiDB-lite"/>
    </source>
</evidence>
<protein>
    <submittedName>
        <fullName evidence="2">Uncharacterized protein</fullName>
    </submittedName>
</protein>